<protein>
    <submittedName>
        <fullName evidence="3">Uncharacterized protein</fullName>
    </submittedName>
</protein>
<feature type="coiled-coil region" evidence="1">
    <location>
        <begin position="121"/>
        <end position="148"/>
    </location>
</feature>
<comment type="caution">
    <text evidence="3">The sequence shown here is derived from an EMBL/GenBank/DDBJ whole genome shotgun (WGS) entry which is preliminary data.</text>
</comment>
<keyword evidence="1" id="KW-0175">Coiled coil</keyword>
<accession>A0ABQ5P634</accession>
<sequence>MIVPETPHGGAVVPRTVRVQFGDGVDNVGWYTARTDEPVIRNVRIHGFTDSINPRTVSRRDYFLTSQAVVLRDNGVTRRIPDGARTLTEAIVVAVVREWNRRSDRAELVRAAACHAAPEQVRHEQSVIDKAEAELRAVRSERAAVRLLIRQVAGLVRRRRPDVLAASAAAVRLPFVGQEGIPMGVLTVREKEVNVLPGRVVYEVEGGRVRGMFTVGPDIYGHSQAVPRGVYISYSRPTDASWFRDCTGEPSVNGVRLSGGWSHGGRSGDITPVSPERLPAQVRLGPRRSITAPEATARRASAVLRALALHYLSRPDEEALRVAAGKHRAGMTRAAAREKLSRLRKHESALTSRLRRHRGRKQQYLDLFQGGGARRPVPVVERRPPHRALSQAA</sequence>
<gene>
    <name evidence="3" type="ORF">SYYSPA8_27170</name>
</gene>
<feature type="region of interest" description="Disordered" evidence="2">
    <location>
        <begin position="374"/>
        <end position="393"/>
    </location>
</feature>
<proteinExistence type="predicted"/>
<name>A0ABQ5P634_9ACTN</name>
<evidence type="ECO:0000256" key="2">
    <source>
        <dbReference type="SAM" id="MobiDB-lite"/>
    </source>
</evidence>
<evidence type="ECO:0000313" key="4">
    <source>
        <dbReference type="Proteomes" id="UP001291653"/>
    </source>
</evidence>
<dbReference type="EMBL" id="BSBI01000013">
    <property type="protein sequence ID" value="GLF98053.1"/>
    <property type="molecule type" value="Genomic_DNA"/>
</dbReference>
<organism evidence="3 4">
    <name type="scientific">Streptomyces yaizuensis</name>
    <dbReference type="NCBI Taxonomy" id="2989713"/>
    <lineage>
        <taxon>Bacteria</taxon>
        <taxon>Bacillati</taxon>
        <taxon>Actinomycetota</taxon>
        <taxon>Actinomycetes</taxon>
        <taxon>Kitasatosporales</taxon>
        <taxon>Streptomycetaceae</taxon>
        <taxon>Streptomyces</taxon>
    </lineage>
</organism>
<reference evidence="3 4" key="1">
    <citation type="submission" date="2022-10" db="EMBL/GenBank/DDBJ databases">
        <title>Draft genome sequence of Streptomyces sp. YSPA8.</title>
        <authorList>
            <person name="Moriuchi R."/>
            <person name="Dohra H."/>
            <person name="Yamamura H."/>
            <person name="Kodani S."/>
        </authorList>
    </citation>
    <scope>NUCLEOTIDE SEQUENCE [LARGE SCALE GENOMIC DNA]</scope>
    <source>
        <strain evidence="3 4">YSPA8</strain>
    </source>
</reference>
<keyword evidence="4" id="KW-1185">Reference proteome</keyword>
<evidence type="ECO:0000256" key="1">
    <source>
        <dbReference type="SAM" id="Coils"/>
    </source>
</evidence>
<evidence type="ECO:0000313" key="3">
    <source>
        <dbReference type="EMBL" id="GLF98053.1"/>
    </source>
</evidence>
<dbReference type="RefSeq" id="WP_323450043.1">
    <property type="nucleotide sequence ID" value="NZ_BSBI01000013.1"/>
</dbReference>
<dbReference type="Proteomes" id="UP001291653">
    <property type="component" value="Unassembled WGS sequence"/>
</dbReference>